<dbReference type="InterPro" id="IPR000086">
    <property type="entry name" value="NUDIX_hydrolase_dom"/>
</dbReference>
<dbReference type="GO" id="GO:0019693">
    <property type="term" value="P:ribose phosphate metabolic process"/>
    <property type="evidence" value="ECO:0007669"/>
    <property type="project" value="TreeGrafter"/>
</dbReference>
<dbReference type="SUPFAM" id="SSF55811">
    <property type="entry name" value="Nudix"/>
    <property type="match status" value="1"/>
</dbReference>
<feature type="domain" description="Nudix hydrolase" evidence="4">
    <location>
        <begin position="9"/>
        <end position="158"/>
    </location>
</feature>
<evidence type="ECO:0000256" key="1">
    <source>
        <dbReference type="ARBA" id="ARBA00001936"/>
    </source>
</evidence>
<dbReference type="RefSeq" id="WP_111197388.1">
    <property type="nucleotide sequence ID" value="NZ_QKVK01000003.1"/>
</dbReference>
<dbReference type="PANTHER" id="PTHR11839:SF22">
    <property type="entry name" value="NUDIX HYDROLASE 26, CHLOROPLASTIC"/>
    <property type="match status" value="1"/>
</dbReference>
<name>A0A2W2BAM2_9HYPH</name>
<dbReference type="PRINTS" id="PR00502">
    <property type="entry name" value="NUDIXFAMILY"/>
</dbReference>
<evidence type="ECO:0000256" key="3">
    <source>
        <dbReference type="HAMAP-Rule" id="MF_00298"/>
    </source>
</evidence>
<comment type="cofactor">
    <cofactor evidence="1">
        <name>Mn(2+)</name>
        <dbReference type="ChEBI" id="CHEBI:29035"/>
    </cofactor>
</comment>
<dbReference type="GO" id="GO:0006753">
    <property type="term" value="P:nucleoside phosphate metabolic process"/>
    <property type="evidence" value="ECO:0007669"/>
    <property type="project" value="TreeGrafter"/>
</dbReference>
<dbReference type="HAMAP" id="MF_00298">
    <property type="entry name" value="Nudix_RppH"/>
    <property type="match status" value="1"/>
</dbReference>
<dbReference type="EC" id="3.6.1.-" evidence="3"/>
<organism evidence="5 6">
    <name type="scientific">Aestuariivirga litoralis</name>
    <dbReference type="NCBI Taxonomy" id="2650924"/>
    <lineage>
        <taxon>Bacteria</taxon>
        <taxon>Pseudomonadati</taxon>
        <taxon>Pseudomonadota</taxon>
        <taxon>Alphaproteobacteria</taxon>
        <taxon>Hyphomicrobiales</taxon>
        <taxon>Aestuariivirgaceae</taxon>
        <taxon>Aestuariivirga</taxon>
    </lineage>
</organism>
<evidence type="ECO:0000256" key="2">
    <source>
        <dbReference type="ARBA" id="ARBA00022801"/>
    </source>
</evidence>
<accession>A0A2W2BAM2</accession>
<evidence type="ECO:0000313" key="6">
    <source>
        <dbReference type="Proteomes" id="UP000248795"/>
    </source>
</evidence>
<dbReference type="InterPro" id="IPR022927">
    <property type="entry name" value="RppH"/>
</dbReference>
<keyword evidence="2 3" id="KW-0378">Hydrolase</keyword>
<dbReference type="Proteomes" id="UP000248795">
    <property type="component" value="Unassembled WGS sequence"/>
</dbReference>
<gene>
    <name evidence="3" type="primary">rppH</name>
    <name evidence="3" type="synonym">nudH</name>
    <name evidence="5" type="ORF">DK847_07400</name>
</gene>
<dbReference type="AlphaFoldDB" id="A0A2W2BAM2"/>
<evidence type="ECO:0000313" key="5">
    <source>
        <dbReference type="EMBL" id="PZF77148.1"/>
    </source>
</evidence>
<feature type="short sequence motif" description="Nudix box" evidence="3">
    <location>
        <begin position="48"/>
        <end position="69"/>
    </location>
</feature>
<comment type="function">
    <text evidence="3">Accelerates the degradation of transcripts by removing pyrophosphate from the 5'-end of triphosphorylated RNA, leading to a more labile monophosphorylated state that can stimulate subsequent ribonuclease cleavage.</text>
</comment>
<dbReference type="Gene3D" id="3.90.79.10">
    <property type="entry name" value="Nucleoside Triphosphate Pyrophosphohydrolase"/>
    <property type="match status" value="1"/>
</dbReference>
<comment type="similarity">
    <text evidence="3">Belongs to the Nudix hydrolase family. RppH subfamily.</text>
</comment>
<dbReference type="PROSITE" id="PS51462">
    <property type="entry name" value="NUDIX"/>
    <property type="match status" value="1"/>
</dbReference>
<sequence>MSKHDEITAYRPCVGVMLINKAGLVWIGRRFDKQNDEGKGHWWQMPQGGIDKGEDVRAAALRELAEETAVTSAEIIAESSRWYNYDLPEHLIGKSWNGKYRGQTQKWLALRFTGDDSEIDLAPPGHKQEFDQWRWARMDELMDLIVPFKRQVYAQVLAEFRHLGA</sequence>
<keyword evidence="6" id="KW-1185">Reference proteome</keyword>
<dbReference type="GO" id="GO:0008893">
    <property type="term" value="F:guanosine-3',5'-bis(diphosphate) 3'-diphosphatase activity"/>
    <property type="evidence" value="ECO:0007669"/>
    <property type="project" value="TreeGrafter"/>
</dbReference>
<reference evidence="6" key="1">
    <citation type="submission" date="2018-06" db="EMBL/GenBank/DDBJ databases">
        <title>Aestuariibacter litoralis strain KCTC 52945T.</title>
        <authorList>
            <person name="Li X."/>
            <person name="Salam N."/>
            <person name="Li J.-L."/>
            <person name="Chen Y.-M."/>
            <person name="Yang Z.-W."/>
            <person name="Zhang L.-Y."/>
            <person name="Han M.-X."/>
            <person name="Xiao M."/>
            <person name="Li W.-J."/>
        </authorList>
    </citation>
    <scope>NUCLEOTIDE SEQUENCE [LARGE SCALE GENOMIC DNA]</scope>
    <source>
        <strain evidence="6">KCTC 52945</strain>
    </source>
</reference>
<dbReference type="Pfam" id="PF00293">
    <property type="entry name" value="NUDIX"/>
    <property type="match status" value="1"/>
</dbReference>
<dbReference type="GO" id="GO:0034432">
    <property type="term" value="F:bis(5'-adenosyl)-pentaphosphatase activity"/>
    <property type="evidence" value="ECO:0007669"/>
    <property type="project" value="TreeGrafter"/>
</dbReference>
<evidence type="ECO:0000259" key="4">
    <source>
        <dbReference type="PROSITE" id="PS51462"/>
    </source>
</evidence>
<dbReference type="EMBL" id="QKVK01000003">
    <property type="protein sequence ID" value="PZF77148.1"/>
    <property type="molecule type" value="Genomic_DNA"/>
</dbReference>
<proteinExistence type="inferred from homology"/>
<dbReference type="CDD" id="cd03671">
    <property type="entry name" value="NUDIX_Ap4A_hydrolase_plant_like"/>
    <property type="match status" value="1"/>
</dbReference>
<protein>
    <recommendedName>
        <fullName evidence="3">RNA pyrophosphohydrolase</fullName>
        <ecNumber evidence="3">3.6.1.-</ecNumber>
    </recommendedName>
    <alternativeName>
        <fullName evidence="3">(Di)nucleoside polyphosphate hydrolase</fullName>
    </alternativeName>
</protein>
<dbReference type="NCBIfam" id="NF001938">
    <property type="entry name" value="PRK00714.1-5"/>
    <property type="match status" value="1"/>
</dbReference>
<comment type="cofactor">
    <cofactor evidence="3">
        <name>a divalent metal cation</name>
        <dbReference type="ChEBI" id="CHEBI:60240"/>
    </cofactor>
</comment>
<dbReference type="PANTHER" id="PTHR11839">
    <property type="entry name" value="UDP/ADP-SUGAR PYROPHOSPHATASE"/>
    <property type="match status" value="1"/>
</dbReference>
<dbReference type="InterPro" id="IPR020476">
    <property type="entry name" value="Nudix_hydrolase"/>
</dbReference>
<dbReference type="InterPro" id="IPR015797">
    <property type="entry name" value="NUDIX_hydrolase-like_dom_sf"/>
</dbReference>
<comment type="caution">
    <text evidence="5">The sequence shown here is derived from an EMBL/GenBank/DDBJ whole genome shotgun (WGS) entry which is preliminary data.</text>
</comment>